<reference evidence="1 2" key="1">
    <citation type="submission" date="2015-09" db="EMBL/GenBank/DDBJ databases">
        <title>A metagenomics-based metabolic model of nitrate-dependent anaerobic oxidation of methane by Methanoperedens-like archaea.</title>
        <authorList>
            <person name="Arshad A."/>
            <person name="Speth D.R."/>
            <person name="De Graaf R.M."/>
            <person name="Op Den Camp H.J."/>
            <person name="Jetten M.S."/>
            <person name="Welte C.U."/>
        </authorList>
    </citation>
    <scope>NUCLEOTIDE SEQUENCE [LARGE SCALE GENOMIC DNA]</scope>
</reference>
<dbReference type="SUPFAM" id="SSF52980">
    <property type="entry name" value="Restriction endonuclease-like"/>
    <property type="match status" value="1"/>
</dbReference>
<accession>A0A0P8C6K0</accession>
<dbReference type="AlphaFoldDB" id="A0A0P8C6K0"/>
<dbReference type="InterPro" id="IPR011335">
    <property type="entry name" value="Restrct_endonuc-II-like"/>
</dbReference>
<name>A0A0P8C6K0_9EURY</name>
<dbReference type="Proteomes" id="UP000050360">
    <property type="component" value="Unassembled WGS sequence"/>
</dbReference>
<evidence type="ECO:0000313" key="2">
    <source>
        <dbReference type="Proteomes" id="UP000050360"/>
    </source>
</evidence>
<proteinExistence type="predicted"/>
<evidence type="ECO:0000313" key="1">
    <source>
        <dbReference type="EMBL" id="KPQ42363.1"/>
    </source>
</evidence>
<dbReference type="EMBL" id="LKCM01000237">
    <property type="protein sequence ID" value="KPQ42363.1"/>
    <property type="molecule type" value="Genomic_DNA"/>
</dbReference>
<comment type="caution">
    <text evidence="1">The sequence shown here is derived from an EMBL/GenBank/DDBJ whole genome shotgun (WGS) entry which is preliminary data.</text>
</comment>
<protein>
    <submittedName>
        <fullName evidence="1">Uncharacterized protein</fullName>
    </submittedName>
</protein>
<organism evidence="1 2">
    <name type="scientific">Candidatus Methanoperedens nitratireducens</name>
    <dbReference type="NCBI Taxonomy" id="1392998"/>
    <lineage>
        <taxon>Archaea</taxon>
        <taxon>Methanobacteriati</taxon>
        <taxon>Methanobacteriota</taxon>
        <taxon>Stenosarchaea group</taxon>
        <taxon>Methanomicrobia</taxon>
        <taxon>Methanosarcinales</taxon>
        <taxon>ANME-2 cluster</taxon>
        <taxon>Candidatus Methanoperedentaceae</taxon>
        <taxon>Candidatus Methanoperedens</taxon>
    </lineage>
</organism>
<gene>
    <name evidence="1" type="ORF">MPEBLZ_03080</name>
</gene>
<sequence>MAILKNNSELFEILCAKLNLSNSAIVKEEFVFNDALSNIRVDLVIEDGNKRFFVEVKSKASIDTIARLVLLKELFRNQVADLSNIFFVIAGKVFPPDVEKIAYQTNIKLVTIPRNIEHPTQKYDNIPDNIKVTSEKSWKVISRLLKEKMTSIRQLSIIEKVSYGWAHATVKSLINHGIVTKKGNYVRVSDTNKLLNGVAWERPFENLYASEITIEYNDAFEAAQELSNILKNKGVKFAFTSYTSGGLYTGYAIRHDTVYLYLEKNELNFFINTFKEEEKQGIKVRIYIPDRDVFNNIREKEGVRVVSPSQTLLDLAGLGYSGRDITKAMVEKYASI</sequence>